<dbReference type="Gene3D" id="1.20.1260.10">
    <property type="match status" value="2"/>
</dbReference>
<dbReference type="InterPro" id="IPR021617">
    <property type="entry name" value="DUF3231"/>
</dbReference>
<keyword evidence="2" id="KW-1185">Reference proteome</keyword>
<evidence type="ECO:0000313" key="2">
    <source>
        <dbReference type="Proteomes" id="UP000219546"/>
    </source>
</evidence>
<proteinExistence type="predicted"/>
<dbReference type="Pfam" id="PF11553">
    <property type="entry name" value="DUF3231"/>
    <property type="match status" value="2"/>
</dbReference>
<reference evidence="1 2" key="1">
    <citation type="submission" date="2017-08" db="EMBL/GenBank/DDBJ databases">
        <authorList>
            <person name="de Groot N.N."/>
        </authorList>
    </citation>
    <scope>NUCLEOTIDE SEQUENCE [LARGE SCALE GENOMIC DNA]</scope>
    <source>
        <strain evidence="1 2">JC228</strain>
    </source>
</reference>
<dbReference type="OrthoDB" id="1675670at2"/>
<gene>
    <name evidence="1" type="ORF">SAMN05877753_109145</name>
</gene>
<dbReference type="AlphaFoldDB" id="A0A285D3V9"/>
<accession>A0A285D3V9</accession>
<dbReference type="RefSeq" id="WP_097159984.1">
    <property type="nucleotide sequence ID" value="NZ_JBEPMQ010000009.1"/>
</dbReference>
<sequence length="334" mass="37628">METTHSAPLTATEIAHLWTSFQNDTMALCGIKYFLAHVDDHSTRELLEYALELSVRHVQKVKEILTKEKYPIPQGFTEQDVNLEAPRLFTDALYIHYITNMGNFGLTSYGTALAMVSREDILDYYATALAETTELAKRGTYLSIEKGIYIRPPIIPAPDQIDFVKDQSFLTGFFGERRPLLGVEIGDIVYNAKRNGLGLAIIQGFSQVARNKEVRKYFERGRDISKKHLKVFSTFLEENYLSQGAINLMAEVTDSTVPPFSDKLMMFHIAALSASGIGQYGISLSTSPRHDLGVLYSRLSTELLHYSEDGANMMINHGWMEQPPQSADRKKLSK</sequence>
<dbReference type="InterPro" id="IPR012347">
    <property type="entry name" value="Ferritin-like"/>
</dbReference>
<protein>
    <submittedName>
        <fullName evidence="1">Uncharacterized protein DUF3231</fullName>
    </submittedName>
</protein>
<dbReference type="EMBL" id="OAOP01000009">
    <property type="protein sequence ID" value="SNX74490.1"/>
    <property type="molecule type" value="Genomic_DNA"/>
</dbReference>
<name>A0A285D3V9_9BACI</name>
<organism evidence="1 2">
    <name type="scientific">Bacillus oleivorans</name>
    <dbReference type="NCBI Taxonomy" id="1448271"/>
    <lineage>
        <taxon>Bacteria</taxon>
        <taxon>Bacillati</taxon>
        <taxon>Bacillota</taxon>
        <taxon>Bacilli</taxon>
        <taxon>Bacillales</taxon>
        <taxon>Bacillaceae</taxon>
        <taxon>Bacillus</taxon>
    </lineage>
</organism>
<dbReference type="Proteomes" id="UP000219546">
    <property type="component" value="Unassembled WGS sequence"/>
</dbReference>
<evidence type="ECO:0000313" key="1">
    <source>
        <dbReference type="EMBL" id="SNX74490.1"/>
    </source>
</evidence>